<gene>
    <name evidence="2" type="ORF">OD750_012000</name>
</gene>
<evidence type="ECO:0000313" key="3">
    <source>
        <dbReference type="Proteomes" id="UP001139971"/>
    </source>
</evidence>
<dbReference type="RefSeq" id="WP_263545472.1">
    <property type="nucleotide sequence ID" value="NZ_JAOVZO020000017.1"/>
</dbReference>
<name>A0A9X3YKG8_9GAMM</name>
<dbReference type="EMBL" id="JAOVZO020000017">
    <property type="protein sequence ID" value="MDC8013262.1"/>
    <property type="molecule type" value="Genomic_DNA"/>
</dbReference>
<evidence type="ECO:0000256" key="1">
    <source>
        <dbReference type="SAM" id="SignalP"/>
    </source>
</evidence>
<comment type="caution">
    <text evidence="2">The sequence shown here is derived from an EMBL/GenBank/DDBJ whole genome shotgun (WGS) entry which is preliminary data.</text>
</comment>
<sequence length="481" mass="49676">MPSIFLRAVLALTGFIAFVHTARADMAVSATSPQSTYVAGRTNTFALDLKLTSAAWENVDNIRFATPAGVAISAIRHIDGFHTCPDGIRLVLGMGTPSGGWVHPGHPSGCGYFGGAPYGEPQAVQVDLDIPAAYAGSLPLTIYADGDTCCGDAPHDGNVTLTFAPDPTIVAGAPRAAVGPDTLAVAMKREATQNAALGIVNVGGGTLGYAVAFADGQAADCATPANLPWLRATRTSGALAAGQSADAGLVVDTHGQAAGTYTALVCVATNDASASMRFVRVTADVSADACDADDRVFADGFDGIAAACGEARGVYANRDAFVASVAPGYSEERYTGLRTGYLYGPVEFGNDDWRYRVYSHDGAVGGLYLFPGAGVMSTAAAFDHLTITFTGAPVTALGGNFYGTLFHTNTSTTMHVVPTTRVVLTLDDGTVETFTASARDAFRGIVATKPIRTLTIATPDEDVDGNIAWGVADNLIVGRRR</sequence>
<accession>A0A9X3YKG8</accession>
<dbReference type="Proteomes" id="UP001139971">
    <property type="component" value="Unassembled WGS sequence"/>
</dbReference>
<keyword evidence="1" id="KW-0732">Signal</keyword>
<organism evidence="2 3">
    <name type="scientific">Tahibacter soli</name>
    <dbReference type="NCBI Taxonomy" id="2983605"/>
    <lineage>
        <taxon>Bacteria</taxon>
        <taxon>Pseudomonadati</taxon>
        <taxon>Pseudomonadota</taxon>
        <taxon>Gammaproteobacteria</taxon>
        <taxon>Lysobacterales</taxon>
        <taxon>Rhodanobacteraceae</taxon>
        <taxon>Tahibacter</taxon>
    </lineage>
</organism>
<proteinExistence type="predicted"/>
<keyword evidence="3" id="KW-1185">Reference proteome</keyword>
<reference evidence="2" key="1">
    <citation type="submission" date="2023-02" db="EMBL/GenBank/DDBJ databases">
        <title>Tahibacter soli sp. nov. isolated from soil.</title>
        <authorList>
            <person name="Baek J.H."/>
            <person name="Lee J.K."/>
            <person name="Choi D.G."/>
            <person name="Jeon C.O."/>
        </authorList>
    </citation>
    <scope>NUCLEOTIDE SEQUENCE</scope>
    <source>
        <strain evidence="2">BL</strain>
    </source>
</reference>
<feature type="chain" id="PRO_5040938015" evidence="1">
    <location>
        <begin position="25"/>
        <end position="481"/>
    </location>
</feature>
<evidence type="ECO:0000313" key="2">
    <source>
        <dbReference type="EMBL" id="MDC8013262.1"/>
    </source>
</evidence>
<feature type="signal peptide" evidence="1">
    <location>
        <begin position="1"/>
        <end position="24"/>
    </location>
</feature>
<protein>
    <submittedName>
        <fullName evidence="2">Uncharacterized protein</fullName>
    </submittedName>
</protein>
<dbReference type="AlphaFoldDB" id="A0A9X3YKG8"/>